<dbReference type="STRING" id="4072.A0A2G3A1S1"/>
<dbReference type="Gramene" id="PHT88168">
    <property type="protein sequence ID" value="PHT88168"/>
    <property type="gene ID" value="T459_10274"/>
</dbReference>
<reference evidence="1 2" key="1">
    <citation type="journal article" date="2014" name="Nat. Genet.">
        <title>Genome sequence of the hot pepper provides insights into the evolution of pungency in Capsicum species.</title>
        <authorList>
            <person name="Kim S."/>
            <person name="Park M."/>
            <person name="Yeom S.I."/>
            <person name="Kim Y.M."/>
            <person name="Lee J.M."/>
            <person name="Lee H.A."/>
            <person name="Seo E."/>
            <person name="Choi J."/>
            <person name="Cheong K."/>
            <person name="Kim K.T."/>
            <person name="Jung K."/>
            <person name="Lee G.W."/>
            <person name="Oh S.K."/>
            <person name="Bae C."/>
            <person name="Kim S.B."/>
            <person name="Lee H.Y."/>
            <person name="Kim S.Y."/>
            <person name="Kim M.S."/>
            <person name="Kang B.C."/>
            <person name="Jo Y.D."/>
            <person name="Yang H.B."/>
            <person name="Jeong H.J."/>
            <person name="Kang W.H."/>
            <person name="Kwon J.K."/>
            <person name="Shin C."/>
            <person name="Lim J.Y."/>
            <person name="Park J.H."/>
            <person name="Huh J.H."/>
            <person name="Kim J.S."/>
            <person name="Kim B.D."/>
            <person name="Cohen O."/>
            <person name="Paran I."/>
            <person name="Suh M.C."/>
            <person name="Lee S.B."/>
            <person name="Kim Y.K."/>
            <person name="Shin Y."/>
            <person name="Noh S.J."/>
            <person name="Park J."/>
            <person name="Seo Y.S."/>
            <person name="Kwon S.Y."/>
            <person name="Kim H.A."/>
            <person name="Park J.M."/>
            <person name="Kim H.J."/>
            <person name="Choi S.B."/>
            <person name="Bosland P.W."/>
            <person name="Reeves G."/>
            <person name="Jo S.H."/>
            <person name="Lee B.W."/>
            <person name="Cho H.T."/>
            <person name="Choi H.S."/>
            <person name="Lee M.S."/>
            <person name="Yu Y."/>
            <person name="Do Choi Y."/>
            <person name="Park B.S."/>
            <person name="van Deynze A."/>
            <person name="Ashrafi H."/>
            <person name="Hill T."/>
            <person name="Kim W.T."/>
            <person name="Pai H.S."/>
            <person name="Ahn H.K."/>
            <person name="Yeam I."/>
            <person name="Giovannoni J.J."/>
            <person name="Rose J.K."/>
            <person name="Sorensen I."/>
            <person name="Lee S.J."/>
            <person name="Kim R.W."/>
            <person name="Choi I.Y."/>
            <person name="Choi B.S."/>
            <person name="Lim J.S."/>
            <person name="Lee Y.H."/>
            <person name="Choi D."/>
        </authorList>
    </citation>
    <scope>NUCLEOTIDE SEQUENCE [LARGE SCALE GENOMIC DNA]</scope>
    <source>
        <strain evidence="2">cv. CM334</strain>
    </source>
</reference>
<name>A0A2G3A1S1_CAPAN</name>
<evidence type="ECO:0000313" key="1">
    <source>
        <dbReference type="EMBL" id="PHT88168.1"/>
    </source>
</evidence>
<comment type="caution">
    <text evidence="1">The sequence shown here is derived from an EMBL/GenBank/DDBJ whole genome shotgun (WGS) entry which is preliminary data.</text>
</comment>
<evidence type="ECO:0000313" key="2">
    <source>
        <dbReference type="Proteomes" id="UP000222542"/>
    </source>
</evidence>
<dbReference type="PANTHER" id="PTHR44378">
    <property type="entry name" value="ACYL-ACTIVATING ENZYME 17, PEROXISOMAL-RELATED"/>
    <property type="match status" value="1"/>
</dbReference>
<keyword evidence="2" id="KW-1185">Reference proteome</keyword>
<dbReference type="PANTHER" id="PTHR44378:SF1">
    <property type="entry name" value="ACYL-ACTIVATING ENZYME 18, PEROXISOMAL-RELATED"/>
    <property type="match status" value="1"/>
</dbReference>
<dbReference type="Proteomes" id="UP000222542">
    <property type="component" value="Unassembled WGS sequence"/>
</dbReference>
<protein>
    <submittedName>
        <fullName evidence="1">Uncharacterized protein</fullName>
    </submittedName>
</protein>
<sequence length="145" mass="15591">MLKSNLVFYLQTSSIKIKCVCDRADGCVMEIAAVSAAPPNGGPEQLAIFVVLKEEGMNISPNTLNKRFSKAIQSNLNPLFKVCTSSKAADAALGVVALSMDGDVGVLGPLTLNPERLGADDVDGTDEELLCRLFWNEEVWNWSDG</sequence>
<reference evidence="1 2" key="2">
    <citation type="journal article" date="2017" name="Genome Biol.">
        <title>New reference genome sequences of hot pepper reveal the massive evolution of plant disease-resistance genes by retroduplication.</title>
        <authorList>
            <person name="Kim S."/>
            <person name="Park J."/>
            <person name="Yeom S.I."/>
            <person name="Kim Y.M."/>
            <person name="Seo E."/>
            <person name="Kim K.T."/>
            <person name="Kim M.S."/>
            <person name="Lee J.M."/>
            <person name="Cheong K."/>
            <person name="Shin H.S."/>
            <person name="Kim S.B."/>
            <person name="Han K."/>
            <person name="Lee J."/>
            <person name="Park M."/>
            <person name="Lee H.A."/>
            <person name="Lee H.Y."/>
            <person name="Lee Y."/>
            <person name="Oh S."/>
            <person name="Lee J.H."/>
            <person name="Choi E."/>
            <person name="Choi E."/>
            <person name="Lee S.E."/>
            <person name="Jeon J."/>
            <person name="Kim H."/>
            <person name="Choi G."/>
            <person name="Song H."/>
            <person name="Lee J."/>
            <person name="Lee S.C."/>
            <person name="Kwon J.K."/>
            <person name="Lee H.Y."/>
            <person name="Koo N."/>
            <person name="Hong Y."/>
            <person name="Kim R.W."/>
            <person name="Kang W.H."/>
            <person name="Huh J.H."/>
            <person name="Kang B.C."/>
            <person name="Yang T.J."/>
            <person name="Lee Y.H."/>
            <person name="Bennetzen J.L."/>
            <person name="Choi D."/>
        </authorList>
    </citation>
    <scope>NUCLEOTIDE SEQUENCE [LARGE SCALE GENOMIC DNA]</scope>
    <source>
        <strain evidence="2">cv. CM334</strain>
    </source>
</reference>
<gene>
    <name evidence="1" type="ORF">T459_10274</name>
</gene>
<dbReference type="AlphaFoldDB" id="A0A2G3A1S1"/>
<proteinExistence type="predicted"/>
<accession>A0A2G3A1S1</accession>
<organism evidence="1 2">
    <name type="scientific">Capsicum annuum</name>
    <name type="common">Capsicum pepper</name>
    <dbReference type="NCBI Taxonomy" id="4072"/>
    <lineage>
        <taxon>Eukaryota</taxon>
        <taxon>Viridiplantae</taxon>
        <taxon>Streptophyta</taxon>
        <taxon>Embryophyta</taxon>
        <taxon>Tracheophyta</taxon>
        <taxon>Spermatophyta</taxon>
        <taxon>Magnoliopsida</taxon>
        <taxon>eudicotyledons</taxon>
        <taxon>Gunneridae</taxon>
        <taxon>Pentapetalae</taxon>
        <taxon>asterids</taxon>
        <taxon>lamiids</taxon>
        <taxon>Solanales</taxon>
        <taxon>Solanaceae</taxon>
        <taxon>Solanoideae</taxon>
        <taxon>Capsiceae</taxon>
        <taxon>Capsicum</taxon>
    </lineage>
</organism>
<dbReference type="EMBL" id="AYRZ02000003">
    <property type="protein sequence ID" value="PHT88168.1"/>
    <property type="molecule type" value="Genomic_DNA"/>
</dbReference>